<proteinExistence type="predicted"/>
<comment type="caution">
    <text evidence="2">The sequence shown here is derived from an EMBL/GenBank/DDBJ whole genome shotgun (WGS) entry which is preliminary data.</text>
</comment>
<keyword evidence="1" id="KW-0732">Signal</keyword>
<dbReference type="AlphaFoldDB" id="A0A8H5C5L3"/>
<keyword evidence="3" id="KW-1185">Reference proteome</keyword>
<dbReference type="Proteomes" id="UP000541558">
    <property type="component" value="Unassembled WGS sequence"/>
</dbReference>
<name>A0A8H5C5L3_9AGAR</name>
<dbReference type="EMBL" id="JAACJK010000063">
    <property type="protein sequence ID" value="KAF5335403.1"/>
    <property type="molecule type" value="Genomic_DNA"/>
</dbReference>
<sequence>MDSFSTLLTSILTIVSSGTGLTSNNTNTSSGTSLPVATIDLPVDEEKKGGGANTVCTVA</sequence>
<dbReference type="GO" id="GO:0016020">
    <property type="term" value="C:membrane"/>
    <property type="evidence" value="ECO:0007669"/>
    <property type="project" value="InterPro"/>
</dbReference>
<reference evidence="2 3" key="1">
    <citation type="journal article" date="2020" name="ISME J.">
        <title>Uncovering the hidden diversity of litter-decomposition mechanisms in mushroom-forming fungi.</title>
        <authorList>
            <person name="Floudas D."/>
            <person name="Bentzer J."/>
            <person name="Ahren D."/>
            <person name="Johansson T."/>
            <person name="Persson P."/>
            <person name="Tunlid A."/>
        </authorList>
    </citation>
    <scope>NUCLEOTIDE SEQUENCE [LARGE SCALE GENOMIC DNA]</scope>
    <source>
        <strain evidence="2 3">CBS 175.51</strain>
    </source>
</reference>
<dbReference type="InterPro" id="IPR012597">
    <property type="entry name" value="Pheromone"/>
</dbReference>
<protein>
    <submittedName>
        <fullName evidence="2">Uncharacterized protein</fullName>
    </submittedName>
</protein>
<evidence type="ECO:0000256" key="1">
    <source>
        <dbReference type="SAM" id="SignalP"/>
    </source>
</evidence>
<dbReference type="Pfam" id="PF08015">
    <property type="entry name" value="Pheromone"/>
    <property type="match status" value="1"/>
</dbReference>
<gene>
    <name evidence="2" type="ORF">D9611_011727</name>
</gene>
<accession>A0A8H5C5L3</accession>
<organism evidence="2 3">
    <name type="scientific">Ephemerocybe angulata</name>
    <dbReference type="NCBI Taxonomy" id="980116"/>
    <lineage>
        <taxon>Eukaryota</taxon>
        <taxon>Fungi</taxon>
        <taxon>Dikarya</taxon>
        <taxon>Basidiomycota</taxon>
        <taxon>Agaricomycotina</taxon>
        <taxon>Agaricomycetes</taxon>
        <taxon>Agaricomycetidae</taxon>
        <taxon>Agaricales</taxon>
        <taxon>Agaricineae</taxon>
        <taxon>Psathyrellaceae</taxon>
        <taxon>Ephemerocybe</taxon>
    </lineage>
</organism>
<dbReference type="GO" id="GO:0000772">
    <property type="term" value="F:mating pheromone activity"/>
    <property type="evidence" value="ECO:0007669"/>
    <property type="project" value="InterPro"/>
</dbReference>
<feature type="chain" id="PRO_5034477442" evidence="1">
    <location>
        <begin position="21"/>
        <end position="59"/>
    </location>
</feature>
<evidence type="ECO:0000313" key="2">
    <source>
        <dbReference type="EMBL" id="KAF5335403.1"/>
    </source>
</evidence>
<evidence type="ECO:0000313" key="3">
    <source>
        <dbReference type="Proteomes" id="UP000541558"/>
    </source>
</evidence>
<feature type="signal peptide" evidence="1">
    <location>
        <begin position="1"/>
        <end position="20"/>
    </location>
</feature>